<dbReference type="PANTHER" id="PTHR11240:SF22">
    <property type="entry name" value="RIBONUCLEASE T2"/>
    <property type="match status" value="1"/>
</dbReference>
<dbReference type="InterPro" id="IPR033130">
    <property type="entry name" value="RNase_T2_His_AS_2"/>
</dbReference>
<evidence type="ECO:0000256" key="9">
    <source>
        <dbReference type="RuleBase" id="RU004328"/>
    </source>
</evidence>
<evidence type="ECO:0000256" key="5">
    <source>
        <dbReference type="ARBA" id="ARBA00023157"/>
    </source>
</evidence>
<dbReference type="EMBL" id="WHVB01000006">
    <property type="protein sequence ID" value="KAF8481898.1"/>
    <property type="molecule type" value="Genomic_DNA"/>
</dbReference>
<dbReference type="InterPro" id="IPR036430">
    <property type="entry name" value="RNase_T2-like_sf"/>
</dbReference>
<dbReference type="Pfam" id="PF00445">
    <property type="entry name" value="Ribonuclease_T2"/>
    <property type="match status" value="1"/>
</dbReference>
<feature type="signal peptide" evidence="10">
    <location>
        <begin position="1"/>
        <end position="18"/>
    </location>
</feature>
<dbReference type="PROSITE" id="PS00530">
    <property type="entry name" value="RNASE_T2_1"/>
    <property type="match status" value="1"/>
</dbReference>
<name>A0A9P5TA91_9AGAM</name>
<feature type="chain" id="PRO_5040122446" description="ribonuclease T2" evidence="10">
    <location>
        <begin position="19"/>
        <end position="269"/>
    </location>
</feature>
<dbReference type="OrthoDB" id="435754at2759"/>
<keyword evidence="6" id="KW-0325">Glycoprotein</keyword>
<evidence type="ECO:0000256" key="7">
    <source>
        <dbReference type="ARBA" id="ARBA00023239"/>
    </source>
</evidence>
<feature type="active site" evidence="8">
    <location>
        <position position="143"/>
    </location>
</feature>
<evidence type="ECO:0000256" key="1">
    <source>
        <dbReference type="ARBA" id="ARBA00007469"/>
    </source>
</evidence>
<dbReference type="GO" id="GO:0033897">
    <property type="term" value="F:ribonuclease T2 activity"/>
    <property type="evidence" value="ECO:0007669"/>
    <property type="project" value="UniProtKB-EC"/>
</dbReference>
<comment type="similarity">
    <text evidence="1 9">Belongs to the RNase T2 family.</text>
</comment>
<feature type="active site" evidence="8">
    <location>
        <position position="147"/>
    </location>
</feature>
<dbReference type="SUPFAM" id="SSF55895">
    <property type="entry name" value="Ribonuclease Rh-like"/>
    <property type="match status" value="1"/>
</dbReference>
<keyword evidence="7" id="KW-0456">Lyase</keyword>
<reference evidence="11" key="2">
    <citation type="journal article" date="2020" name="Nat. Commun.">
        <title>Large-scale genome sequencing of mycorrhizal fungi provides insights into the early evolution of symbiotic traits.</title>
        <authorList>
            <person name="Miyauchi S."/>
            <person name="Kiss E."/>
            <person name="Kuo A."/>
            <person name="Drula E."/>
            <person name="Kohler A."/>
            <person name="Sanchez-Garcia M."/>
            <person name="Morin E."/>
            <person name="Andreopoulos B."/>
            <person name="Barry K.W."/>
            <person name="Bonito G."/>
            <person name="Buee M."/>
            <person name="Carver A."/>
            <person name="Chen C."/>
            <person name="Cichocki N."/>
            <person name="Clum A."/>
            <person name="Culley D."/>
            <person name="Crous P.W."/>
            <person name="Fauchery L."/>
            <person name="Girlanda M."/>
            <person name="Hayes R.D."/>
            <person name="Keri Z."/>
            <person name="LaButti K."/>
            <person name="Lipzen A."/>
            <person name="Lombard V."/>
            <person name="Magnuson J."/>
            <person name="Maillard F."/>
            <person name="Murat C."/>
            <person name="Nolan M."/>
            <person name="Ohm R.A."/>
            <person name="Pangilinan J."/>
            <person name="Pereira M.F."/>
            <person name="Perotto S."/>
            <person name="Peter M."/>
            <person name="Pfister S."/>
            <person name="Riley R."/>
            <person name="Sitrit Y."/>
            <person name="Stielow J.B."/>
            <person name="Szollosi G."/>
            <person name="Zifcakova L."/>
            <person name="Stursova M."/>
            <person name="Spatafora J.W."/>
            <person name="Tedersoo L."/>
            <person name="Vaario L.M."/>
            <person name="Yamada A."/>
            <person name="Yan M."/>
            <person name="Wang P."/>
            <person name="Xu J."/>
            <person name="Bruns T."/>
            <person name="Baldrian P."/>
            <person name="Vilgalys R."/>
            <person name="Dunand C."/>
            <person name="Henrissat B."/>
            <person name="Grigoriev I.V."/>
            <person name="Hibbett D."/>
            <person name="Nagy L.G."/>
            <person name="Martin F.M."/>
        </authorList>
    </citation>
    <scope>NUCLEOTIDE SEQUENCE</scope>
    <source>
        <strain evidence="11">Prilba</strain>
    </source>
</reference>
<dbReference type="InterPro" id="IPR033697">
    <property type="entry name" value="Ribonuclease_T2_eukaryotic"/>
</dbReference>
<evidence type="ECO:0000256" key="4">
    <source>
        <dbReference type="ARBA" id="ARBA00022801"/>
    </source>
</evidence>
<organism evidence="11 12">
    <name type="scientific">Russula ochroleuca</name>
    <dbReference type="NCBI Taxonomy" id="152965"/>
    <lineage>
        <taxon>Eukaryota</taxon>
        <taxon>Fungi</taxon>
        <taxon>Dikarya</taxon>
        <taxon>Basidiomycota</taxon>
        <taxon>Agaricomycotina</taxon>
        <taxon>Agaricomycetes</taxon>
        <taxon>Russulales</taxon>
        <taxon>Russulaceae</taxon>
        <taxon>Russula</taxon>
    </lineage>
</organism>
<evidence type="ECO:0000256" key="10">
    <source>
        <dbReference type="SAM" id="SignalP"/>
    </source>
</evidence>
<evidence type="ECO:0000256" key="3">
    <source>
        <dbReference type="ARBA" id="ARBA00022722"/>
    </source>
</evidence>
<keyword evidence="4" id="KW-0378">Hydrolase</keyword>
<dbReference type="Gene3D" id="3.90.730.10">
    <property type="entry name" value="Ribonuclease T2-like"/>
    <property type="match status" value="1"/>
</dbReference>
<evidence type="ECO:0000256" key="8">
    <source>
        <dbReference type="PIRSR" id="PIRSR633697-1"/>
    </source>
</evidence>
<dbReference type="InterPro" id="IPR001568">
    <property type="entry name" value="RNase_T2-like"/>
</dbReference>
<comment type="caution">
    <text evidence="11">The sequence shown here is derived from an EMBL/GenBank/DDBJ whole genome shotgun (WGS) entry which is preliminary data.</text>
</comment>
<dbReference type="GO" id="GO:0005576">
    <property type="term" value="C:extracellular region"/>
    <property type="evidence" value="ECO:0007669"/>
    <property type="project" value="TreeGrafter"/>
</dbReference>
<dbReference type="CDD" id="cd01061">
    <property type="entry name" value="RNase_T2_euk"/>
    <property type="match status" value="1"/>
</dbReference>
<dbReference type="GO" id="GO:0003723">
    <property type="term" value="F:RNA binding"/>
    <property type="evidence" value="ECO:0007669"/>
    <property type="project" value="InterPro"/>
</dbReference>
<accession>A0A9P5TA91</accession>
<dbReference type="GO" id="GO:0006401">
    <property type="term" value="P:RNA catabolic process"/>
    <property type="evidence" value="ECO:0007669"/>
    <property type="project" value="TreeGrafter"/>
</dbReference>
<evidence type="ECO:0000256" key="2">
    <source>
        <dbReference type="ARBA" id="ARBA00012571"/>
    </source>
</evidence>
<dbReference type="AlphaFoldDB" id="A0A9P5TA91"/>
<proteinExistence type="inferred from homology"/>
<keyword evidence="5" id="KW-1015">Disulfide bond</keyword>
<dbReference type="EC" id="4.6.1.19" evidence="2"/>
<dbReference type="Proteomes" id="UP000759537">
    <property type="component" value="Unassembled WGS sequence"/>
</dbReference>
<evidence type="ECO:0000313" key="11">
    <source>
        <dbReference type="EMBL" id="KAF8481898.1"/>
    </source>
</evidence>
<protein>
    <recommendedName>
        <fullName evidence="2">ribonuclease T2</fullName>
        <ecNumber evidence="2">4.6.1.19</ecNumber>
    </recommendedName>
</protein>
<evidence type="ECO:0000256" key="6">
    <source>
        <dbReference type="ARBA" id="ARBA00023180"/>
    </source>
</evidence>
<gene>
    <name evidence="11" type="ORF">DFH94DRAFT_412608</name>
</gene>
<sequence length="269" mass="29669">MFALLAILANVAITVVSAQDPVSFNTSSTLFGSLTNCGTSGTPSCGGDPSQENLCCYEYPGGLLLQTQFWDTKPSTGPVDSWTIHGLWPDNCDGSHASNCDPNRDYTDIPRLLREQGADDTLSFMERYWVDIHGRNERFWEHEWSTHGTCYSTLQPSCLRHGSPHGAEAVIFFRRVVELFKKLPTYDWLAAQGITPSEDQTYSLSELTDALKAASGYTPAITCSGRAINQISWYFYVRGSLIDGEFVPIDSPLDSSCASSGLRYYPKSG</sequence>
<dbReference type="GO" id="GO:0016787">
    <property type="term" value="F:hydrolase activity"/>
    <property type="evidence" value="ECO:0007669"/>
    <property type="project" value="UniProtKB-KW"/>
</dbReference>
<keyword evidence="10" id="KW-0732">Signal</keyword>
<keyword evidence="3" id="KW-0540">Nuclease</keyword>
<keyword evidence="12" id="KW-1185">Reference proteome</keyword>
<feature type="active site" evidence="8">
    <location>
        <position position="85"/>
    </location>
</feature>
<reference evidence="11" key="1">
    <citation type="submission" date="2019-10" db="EMBL/GenBank/DDBJ databases">
        <authorList>
            <consortium name="DOE Joint Genome Institute"/>
            <person name="Kuo A."/>
            <person name="Miyauchi S."/>
            <person name="Kiss E."/>
            <person name="Drula E."/>
            <person name="Kohler A."/>
            <person name="Sanchez-Garcia M."/>
            <person name="Andreopoulos B."/>
            <person name="Barry K.W."/>
            <person name="Bonito G."/>
            <person name="Buee M."/>
            <person name="Carver A."/>
            <person name="Chen C."/>
            <person name="Cichocki N."/>
            <person name="Clum A."/>
            <person name="Culley D."/>
            <person name="Crous P.W."/>
            <person name="Fauchery L."/>
            <person name="Girlanda M."/>
            <person name="Hayes R."/>
            <person name="Keri Z."/>
            <person name="LaButti K."/>
            <person name="Lipzen A."/>
            <person name="Lombard V."/>
            <person name="Magnuson J."/>
            <person name="Maillard F."/>
            <person name="Morin E."/>
            <person name="Murat C."/>
            <person name="Nolan M."/>
            <person name="Ohm R."/>
            <person name="Pangilinan J."/>
            <person name="Pereira M."/>
            <person name="Perotto S."/>
            <person name="Peter M."/>
            <person name="Riley R."/>
            <person name="Sitrit Y."/>
            <person name="Stielow B."/>
            <person name="Szollosi G."/>
            <person name="Zifcakova L."/>
            <person name="Stursova M."/>
            <person name="Spatafora J.W."/>
            <person name="Tedersoo L."/>
            <person name="Vaario L.-M."/>
            <person name="Yamada A."/>
            <person name="Yan M."/>
            <person name="Wang P."/>
            <person name="Xu J."/>
            <person name="Bruns T."/>
            <person name="Baldrian P."/>
            <person name="Vilgalys R."/>
            <person name="Henrissat B."/>
            <person name="Grigoriev I.V."/>
            <person name="Hibbett D."/>
            <person name="Nagy L.G."/>
            <person name="Martin F.M."/>
        </authorList>
    </citation>
    <scope>NUCLEOTIDE SEQUENCE</scope>
    <source>
        <strain evidence="11">Prilba</strain>
    </source>
</reference>
<dbReference type="FunFam" id="3.90.730.10:FF:000004">
    <property type="entry name" value="Ribonuclease T2-like"/>
    <property type="match status" value="1"/>
</dbReference>
<dbReference type="InterPro" id="IPR018188">
    <property type="entry name" value="RNase_T2_His_AS_1"/>
</dbReference>
<evidence type="ECO:0000313" key="12">
    <source>
        <dbReference type="Proteomes" id="UP000759537"/>
    </source>
</evidence>
<dbReference type="PANTHER" id="PTHR11240">
    <property type="entry name" value="RIBONUCLEASE T2"/>
    <property type="match status" value="1"/>
</dbReference>
<dbReference type="PROSITE" id="PS00531">
    <property type="entry name" value="RNASE_T2_2"/>
    <property type="match status" value="1"/>
</dbReference>